<dbReference type="SUPFAM" id="SSF54285">
    <property type="entry name" value="MoaD/ThiS"/>
    <property type="match status" value="1"/>
</dbReference>
<dbReference type="PANTHER" id="PTHR43267:SF3">
    <property type="entry name" value="THIF PROTEIN"/>
    <property type="match status" value="1"/>
</dbReference>
<dbReference type="RefSeq" id="WP_046443388.1">
    <property type="nucleotide sequence ID" value="NZ_LAYJ01000088.1"/>
</dbReference>
<dbReference type="OrthoDB" id="9804286at2"/>
<dbReference type="Pfam" id="PF14453">
    <property type="entry name" value="ThiS-like"/>
    <property type="match status" value="1"/>
</dbReference>
<dbReference type="STRING" id="270498.CHK_1530"/>
<keyword evidence="3" id="KW-0548">Nucleotidyltransferase</keyword>
<dbReference type="Gene3D" id="3.40.50.720">
    <property type="entry name" value="NAD(P)-binding Rossmann-like Domain"/>
    <property type="match status" value="1"/>
</dbReference>
<name>A0A0M2NG56_9FIRM</name>
<dbReference type="InterPro" id="IPR000594">
    <property type="entry name" value="ThiF_NAD_FAD-bd"/>
</dbReference>
<dbReference type="AlphaFoldDB" id="A0A0M2NG56"/>
<feature type="domain" description="THIF-type NAD/FAD binding fold" evidence="1">
    <location>
        <begin position="78"/>
        <end position="266"/>
    </location>
</feature>
<evidence type="ECO:0000259" key="1">
    <source>
        <dbReference type="Pfam" id="PF00899"/>
    </source>
</evidence>
<dbReference type="GO" id="GO:0061503">
    <property type="term" value="F:tRNA threonylcarbamoyladenosine dehydratase"/>
    <property type="evidence" value="ECO:0007669"/>
    <property type="project" value="TreeGrafter"/>
</dbReference>
<reference evidence="3 4" key="1">
    <citation type="submission" date="2015-04" db="EMBL/GenBank/DDBJ databases">
        <title>Draft genome sequence of bacteremic isolate Catabacter hongkongensis type strain HKU16T.</title>
        <authorList>
            <person name="Lau S.K."/>
            <person name="Teng J.L."/>
            <person name="Huang Y."/>
            <person name="Curreem S.O."/>
            <person name="Tsui S.K."/>
            <person name="Woo P.C."/>
        </authorList>
    </citation>
    <scope>NUCLEOTIDE SEQUENCE [LARGE SCALE GENOMIC DNA]</scope>
    <source>
        <strain evidence="3 4">HKU16</strain>
    </source>
</reference>
<keyword evidence="3" id="KW-0808">Transferase</keyword>
<protein>
    <submittedName>
        <fullName evidence="3">Sulfur carrier protein adenylyltransferase ThiF</fullName>
    </submittedName>
</protein>
<dbReference type="InterPro" id="IPR045886">
    <property type="entry name" value="ThiF/MoeB/HesA"/>
</dbReference>
<dbReference type="NCBIfam" id="NF006395">
    <property type="entry name" value="PRK08644.1"/>
    <property type="match status" value="1"/>
</dbReference>
<dbReference type="GO" id="GO:0016779">
    <property type="term" value="F:nucleotidyltransferase activity"/>
    <property type="evidence" value="ECO:0007669"/>
    <property type="project" value="UniProtKB-KW"/>
</dbReference>
<keyword evidence="4" id="KW-1185">Reference proteome</keyword>
<dbReference type="SUPFAM" id="SSF69572">
    <property type="entry name" value="Activating enzymes of the ubiquitin-like proteins"/>
    <property type="match status" value="1"/>
</dbReference>
<dbReference type="PATRIC" id="fig|270498.16.peg.970"/>
<dbReference type="EMBL" id="LAYJ01000088">
    <property type="protein sequence ID" value="KKI51143.1"/>
    <property type="molecule type" value="Genomic_DNA"/>
</dbReference>
<dbReference type="GO" id="GO:0061504">
    <property type="term" value="P:cyclic threonylcarbamoyladenosine biosynthetic process"/>
    <property type="evidence" value="ECO:0007669"/>
    <property type="project" value="TreeGrafter"/>
</dbReference>
<proteinExistence type="predicted"/>
<gene>
    <name evidence="3" type="ORF">CHK_1530</name>
</gene>
<evidence type="ECO:0000313" key="4">
    <source>
        <dbReference type="Proteomes" id="UP000034076"/>
    </source>
</evidence>
<evidence type="ECO:0000259" key="2">
    <source>
        <dbReference type="Pfam" id="PF14453"/>
    </source>
</evidence>
<dbReference type="InterPro" id="IPR016155">
    <property type="entry name" value="Mopterin_synth/thiamin_S_b"/>
</dbReference>
<feature type="domain" description="ThiS-like ubiquitin" evidence="2">
    <location>
        <begin position="1"/>
        <end position="58"/>
    </location>
</feature>
<dbReference type="InterPro" id="IPR032726">
    <property type="entry name" value="ThiS-like_dom"/>
</dbReference>
<dbReference type="InterPro" id="IPR012729">
    <property type="entry name" value="ThiF_fam2"/>
</dbReference>
<dbReference type="GO" id="GO:0008641">
    <property type="term" value="F:ubiquitin-like modifier activating enzyme activity"/>
    <property type="evidence" value="ECO:0007669"/>
    <property type="project" value="InterPro"/>
</dbReference>
<sequence length="269" mass="28897">MKIRVNGNPCETESTGLYDLRKELGAGGENLVVILNGYQTQEDIAIHGGDEIVLIQKGELPPQEAMEAMLCARHTPGVYEKVKAAHVAVAGLGGLGSQIALALARTGVGNLHLIDFDVVEPSNLNRQQYRICHLGMPKAQALLQEIGEINPYVCVTAERLRLTEQNCIDTLRGDDIICEAFDVPEAKAMLVNTVLAECPEKYVVSASGMAGYGSGNEIRTRRVMKNLYVCGDGETGAKPGCGLMAPRVGICAGHQANMVLRIILNELEA</sequence>
<organism evidence="3 4">
    <name type="scientific">Christensenella hongkongensis</name>
    <dbReference type="NCBI Taxonomy" id="270498"/>
    <lineage>
        <taxon>Bacteria</taxon>
        <taxon>Bacillati</taxon>
        <taxon>Bacillota</taxon>
        <taxon>Clostridia</taxon>
        <taxon>Christensenellales</taxon>
        <taxon>Christensenellaceae</taxon>
        <taxon>Christensenella</taxon>
    </lineage>
</organism>
<dbReference type="PANTHER" id="PTHR43267">
    <property type="entry name" value="TRNA THREONYLCARBAMOYLADENOSINE DEHYDRATASE"/>
    <property type="match status" value="1"/>
</dbReference>
<comment type="caution">
    <text evidence="3">The sequence shown here is derived from an EMBL/GenBank/DDBJ whole genome shotgun (WGS) entry which is preliminary data.</text>
</comment>
<dbReference type="NCBIfam" id="TIGR02354">
    <property type="entry name" value="thiF_fam2"/>
    <property type="match status" value="1"/>
</dbReference>
<dbReference type="Pfam" id="PF00899">
    <property type="entry name" value="ThiF"/>
    <property type="match status" value="1"/>
</dbReference>
<accession>A0A0M2NG56</accession>
<dbReference type="Proteomes" id="UP000034076">
    <property type="component" value="Unassembled WGS sequence"/>
</dbReference>
<dbReference type="InterPro" id="IPR035985">
    <property type="entry name" value="Ubiquitin-activating_enz"/>
</dbReference>
<dbReference type="CDD" id="cd01487">
    <property type="entry name" value="E1_ThiF_like"/>
    <property type="match status" value="1"/>
</dbReference>
<evidence type="ECO:0000313" key="3">
    <source>
        <dbReference type="EMBL" id="KKI51143.1"/>
    </source>
</evidence>